<keyword evidence="4 13" id="KW-0963">Cytoplasm</keyword>
<keyword evidence="7 13" id="KW-0547">Nucleotide-binding</keyword>
<dbReference type="InterPro" id="IPR045864">
    <property type="entry name" value="aa-tRNA-synth_II/BPL/LPL"/>
</dbReference>
<dbReference type="GO" id="GO:0000287">
    <property type="term" value="F:magnesium ion binding"/>
    <property type="evidence" value="ECO:0007669"/>
    <property type="project" value="UniProtKB-UniRule"/>
</dbReference>
<keyword evidence="9 13" id="KW-0460">Magnesium</keyword>
<dbReference type="Pfam" id="PF01409">
    <property type="entry name" value="tRNA-synt_2d"/>
    <property type="match status" value="1"/>
</dbReference>
<dbReference type="HOGENOM" id="CLU_025086_0_1_9"/>
<dbReference type="Gene3D" id="3.30.930.10">
    <property type="entry name" value="Bira Bifunctional Protein, Domain 2"/>
    <property type="match status" value="1"/>
</dbReference>
<evidence type="ECO:0000313" key="15">
    <source>
        <dbReference type="EMBL" id="EEJ51167.1"/>
    </source>
</evidence>
<evidence type="ECO:0000256" key="13">
    <source>
        <dbReference type="HAMAP-Rule" id="MF_00281"/>
    </source>
</evidence>
<dbReference type="AlphaFoldDB" id="C2KYJ1"/>
<dbReference type="GO" id="GO:0004826">
    <property type="term" value="F:phenylalanine-tRNA ligase activity"/>
    <property type="evidence" value="ECO:0007669"/>
    <property type="project" value="UniProtKB-UniRule"/>
</dbReference>
<gene>
    <name evidence="13 15" type="primary">pheS</name>
    <name evidence="15" type="ORF">HMPREF6123_1560</name>
</gene>
<dbReference type="CDD" id="cd00496">
    <property type="entry name" value="PheRS_alpha_core"/>
    <property type="match status" value="1"/>
</dbReference>
<keyword evidence="5 13" id="KW-0436">Ligase</keyword>
<dbReference type="InterPro" id="IPR022911">
    <property type="entry name" value="Phe_tRNA_ligase_alpha1_bac"/>
</dbReference>
<evidence type="ECO:0000256" key="5">
    <source>
        <dbReference type="ARBA" id="ARBA00022598"/>
    </source>
</evidence>
<evidence type="ECO:0000256" key="10">
    <source>
        <dbReference type="ARBA" id="ARBA00022917"/>
    </source>
</evidence>
<organism evidence="15 16">
    <name type="scientific">Oribacterium sinus F0268</name>
    <dbReference type="NCBI Taxonomy" id="585501"/>
    <lineage>
        <taxon>Bacteria</taxon>
        <taxon>Bacillati</taxon>
        <taxon>Bacillota</taxon>
        <taxon>Clostridia</taxon>
        <taxon>Lachnospirales</taxon>
        <taxon>Lachnospiraceae</taxon>
        <taxon>Oribacterium</taxon>
    </lineage>
</organism>
<feature type="binding site" evidence="13">
    <location>
        <position position="261"/>
    </location>
    <ligand>
        <name>Mg(2+)</name>
        <dbReference type="ChEBI" id="CHEBI:18420"/>
        <note>shared with beta subunit</note>
    </ligand>
</feature>
<evidence type="ECO:0000256" key="3">
    <source>
        <dbReference type="ARBA" id="ARBA00011209"/>
    </source>
</evidence>
<dbReference type="InterPro" id="IPR010978">
    <property type="entry name" value="tRNA-bd_arm"/>
</dbReference>
<keyword evidence="6 13" id="KW-0479">Metal-binding</keyword>
<dbReference type="GO" id="GO:0005524">
    <property type="term" value="F:ATP binding"/>
    <property type="evidence" value="ECO:0007669"/>
    <property type="project" value="UniProtKB-UniRule"/>
</dbReference>
<dbReference type="NCBIfam" id="TIGR00468">
    <property type="entry name" value="pheS"/>
    <property type="match status" value="1"/>
</dbReference>
<dbReference type="eggNOG" id="COG0016">
    <property type="taxonomic scope" value="Bacteria"/>
</dbReference>
<evidence type="ECO:0000256" key="7">
    <source>
        <dbReference type="ARBA" id="ARBA00022741"/>
    </source>
</evidence>
<sequence>MEREECMDHQVLQEIVKRAEEQIAGSKDLTALNDIRVQFLGKKGELTEAKKLLKDLSPEERPKFGQLVNEMFQKVEQSIKSHGEALERSLREAKMQEETIDITLPAKKVRYGHPHPNTLALEEVEKIFIGMGYEVVEGPEVEYDSYNFEKLNIPKGHPARDEQDTFYINSNILLRTQTSSVQARYMETHKPPIRMICPGRVFRSDAVDATHSPSFHQIEGLVIDKNIHFSDLKGTLDLFAKELFGQDTKTKLRPHHFPFTEPSAEVDVSCFKCKGKGCRFCKGEGWIEILGCGMVHPKVLESCGIDSKEYSGFAFGVGLERIALLKYEIDDMRLLYENDLRFLEQF</sequence>
<dbReference type="SUPFAM" id="SSF55681">
    <property type="entry name" value="Class II aaRS and biotin synthetases"/>
    <property type="match status" value="1"/>
</dbReference>
<evidence type="ECO:0000256" key="9">
    <source>
        <dbReference type="ARBA" id="ARBA00022842"/>
    </source>
</evidence>
<evidence type="ECO:0000313" key="16">
    <source>
        <dbReference type="Proteomes" id="UP000004121"/>
    </source>
</evidence>
<dbReference type="InterPro" id="IPR004188">
    <property type="entry name" value="Phe-tRNA_ligase_II_N"/>
</dbReference>
<dbReference type="InterPro" id="IPR006195">
    <property type="entry name" value="aa-tRNA-synth_II"/>
</dbReference>
<dbReference type="InterPro" id="IPR002319">
    <property type="entry name" value="Phenylalanyl-tRNA_Synthase"/>
</dbReference>
<name>C2KYJ1_9FIRM</name>
<dbReference type="FunCoup" id="C2KYJ1">
    <property type="interactions" value="373"/>
</dbReference>
<evidence type="ECO:0000256" key="12">
    <source>
        <dbReference type="ARBA" id="ARBA00049255"/>
    </source>
</evidence>
<keyword evidence="8 13" id="KW-0067">ATP-binding</keyword>
<dbReference type="FunFam" id="3.30.930.10:FF:000003">
    <property type="entry name" value="Phenylalanine--tRNA ligase alpha subunit"/>
    <property type="match status" value="1"/>
</dbReference>
<evidence type="ECO:0000256" key="2">
    <source>
        <dbReference type="ARBA" id="ARBA00010207"/>
    </source>
</evidence>
<comment type="caution">
    <text evidence="15">The sequence shown here is derived from an EMBL/GenBank/DDBJ whole genome shotgun (WGS) entry which is preliminary data.</text>
</comment>
<dbReference type="GO" id="GO:0000049">
    <property type="term" value="F:tRNA binding"/>
    <property type="evidence" value="ECO:0007669"/>
    <property type="project" value="InterPro"/>
</dbReference>
<dbReference type="EMBL" id="ACKX01000159">
    <property type="protein sequence ID" value="EEJ51167.1"/>
    <property type="molecule type" value="Genomic_DNA"/>
</dbReference>
<evidence type="ECO:0000256" key="1">
    <source>
        <dbReference type="ARBA" id="ARBA00004496"/>
    </source>
</evidence>
<evidence type="ECO:0000256" key="4">
    <source>
        <dbReference type="ARBA" id="ARBA00022490"/>
    </source>
</evidence>
<dbReference type="GO" id="GO:0140096">
    <property type="term" value="F:catalytic activity, acting on a protein"/>
    <property type="evidence" value="ECO:0007669"/>
    <property type="project" value="UniProtKB-ARBA"/>
</dbReference>
<evidence type="ECO:0000256" key="8">
    <source>
        <dbReference type="ARBA" id="ARBA00022840"/>
    </source>
</evidence>
<dbReference type="Pfam" id="PF02912">
    <property type="entry name" value="Phe_tRNA-synt_N"/>
    <property type="match status" value="1"/>
</dbReference>
<dbReference type="HAMAP" id="MF_00281">
    <property type="entry name" value="Phe_tRNA_synth_alpha1"/>
    <property type="match status" value="1"/>
</dbReference>
<proteinExistence type="inferred from homology"/>
<dbReference type="Proteomes" id="UP000004121">
    <property type="component" value="Unassembled WGS sequence"/>
</dbReference>
<dbReference type="STRING" id="585501.HMPREF6123_1560"/>
<dbReference type="PANTHER" id="PTHR11538">
    <property type="entry name" value="PHENYLALANYL-TRNA SYNTHETASE"/>
    <property type="match status" value="1"/>
</dbReference>
<keyword evidence="11 13" id="KW-0030">Aminoacyl-tRNA synthetase</keyword>
<dbReference type="GO" id="GO:0005737">
    <property type="term" value="C:cytoplasm"/>
    <property type="evidence" value="ECO:0007669"/>
    <property type="project" value="UniProtKB-SubCell"/>
</dbReference>
<reference evidence="15 16" key="1">
    <citation type="submission" date="2009-04" db="EMBL/GenBank/DDBJ databases">
        <authorList>
            <person name="Qin X."/>
            <person name="Bachman B."/>
            <person name="Battles P."/>
            <person name="Bell A."/>
            <person name="Bess C."/>
            <person name="Bickham C."/>
            <person name="Chaboub L."/>
            <person name="Chen D."/>
            <person name="Coyle M."/>
            <person name="Deiros D.R."/>
            <person name="Dinh H."/>
            <person name="Forbes L."/>
            <person name="Fowler G."/>
            <person name="Francisco L."/>
            <person name="Fu Q."/>
            <person name="Gubbala S."/>
            <person name="Hale W."/>
            <person name="Han Y."/>
            <person name="Hemphill L."/>
            <person name="Highlander S.K."/>
            <person name="Hirani K."/>
            <person name="Hogues M."/>
            <person name="Jackson L."/>
            <person name="Jakkamsetti A."/>
            <person name="Javaid M."/>
            <person name="Jiang H."/>
            <person name="Korchina V."/>
            <person name="Kovar C."/>
            <person name="Lara F."/>
            <person name="Lee S."/>
            <person name="Mata R."/>
            <person name="Mathew T."/>
            <person name="Moen C."/>
            <person name="Morales K."/>
            <person name="Munidasa M."/>
            <person name="Nazareth L."/>
            <person name="Ngo R."/>
            <person name="Nguyen L."/>
            <person name="Okwuonu G."/>
            <person name="Ongeri F."/>
            <person name="Patil S."/>
            <person name="Petrosino J."/>
            <person name="Pham C."/>
            <person name="Pham P."/>
            <person name="Pu L.-L."/>
            <person name="Puazo M."/>
            <person name="Raj R."/>
            <person name="Reid J."/>
            <person name="Rouhana J."/>
            <person name="Saada N."/>
            <person name="Shang Y."/>
            <person name="Simmons D."/>
            <person name="Thornton R."/>
            <person name="Warren J."/>
            <person name="Weissenberger G."/>
            <person name="Zhang J."/>
            <person name="Zhang L."/>
            <person name="Zhou C."/>
            <person name="Zhu D."/>
            <person name="Muzny D."/>
            <person name="Worley K."/>
            <person name="Gibbs R."/>
        </authorList>
    </citation>
    <scope>NUCLEOTIDE SEQUENCE [LARGE SCALE GENOMIC DNA]</scope>
    <source>
        <strain evidence="15 16">F0268</strain>
    </source>
</reference>
<keyword evidence="16" id="KW-1185">Reference proteome</keyword>
<comment type="subunit">
    <text evidence="3 13">Tetramer of two alpha and two beta subunits.</text>
</comment>
<dbReference type="InterPro" id="IPR004529">
    <property type="entry name" value="Phe-tRNA-synth_IIc_asu"/>
</dbReference>
<comment type="catalytic activity">
    <reaction evidence="12 13">
        <text>tRNA(Phe) + L-phenylalanine + ATP = L-phenylalanyl-tRNA(Phe) + AMP + diphosphate + H(+)</text>
        <dbReference type="Rhea" id="RHEA:19413"/>
        <dbReference type="Rhea" id="RHEA-COMP:9668"/>
        <dbReference type="Rhea" id="RHEA-COMP:9699"/>
        <dbReference type="ChEBI" id="CHEBI:15378"/>
        <dbReference type="ChEBI" id="CHEBI:30616"/>
        <dbReference type="ChEBI" id="CHEBI:33019"/>
        <dbReference type="ChEBI" id="CHEBI:58095"/>
        <dbReference type="ChEBI" id="CHEBI:78442"/>
        <dbReference type="ChEBI" id="CHEBI:78531"/>
        <dbReference type="ChEBI" id="CHEBI:456215"/>
        <dbReference type="EC" id="6.1.1.20"/>
    </reaction>
</comment>
<comment type="cofactor">
    <cofactor evidence="13">
        <name>Mg(2+)</name>
        <dbReference type="ChEBI" id="CHEBI:18420"/>
    </cofactor>
    <text evidence="13">Binds 2 magnesium ions per tetramer.</text>
</comment>
<comment type="subcellular location">
    <subcellularLocation>
        <location evidence="1 13">Cytoplasm</location>
    </subcellularLocation>
</comment>
<dbReference type="SUPFAM" id="SSF46589">
    <property type="entry name" value="tRNA-binding arm"/>
    <property type="match status" value="1"/>
</dbReference>
<evidence type="ECO:0000259" key="14">
    <source>
        <dbReference type="PROSITE" id="PS50862"/>
    </source>
</evidence>
<protein>
    <recommendedName>
        <fullName evidence="13">Phenylalanine--tRNA ligase alpha subunit</fullName>
        <ecNumber evidence="13">6.1.1.20</ecNumber>
    </recommendedName>
    <alternativeName>
        <fullName evidence="13">Phenylalanyl-tRNA synthetase alpha subunit</fullName>
        <shortName evidence="13">PheRS</shortName>
    </alternativeName>
</protein>
<evidence type="ECO:0000256" key="6">
    <source>
        <dbReference type="ARBA" id="ARBA00022723"/>
    </source>
</evidence>
<accession>C2KYJ1</accession>
<dbReference type="EC" id="6.1.1.20" evidence="13"/>
<comment type="similarity">
    <text evidence="2 13">Belongs to the class-II aminoacyl-tRNA synthetase family. Phe-tRNA synthetase alpha subunit type 1 subfamily.</text>
</comment>
<dbReference type="GO" id="GO:0006432">
    <property type="term" value="P:phenylalanyl-tRNA aminoacylation"/>
    <property type="evidence" value="ECO:0007669"/>
    <property type="project" value="UniProtKB-UniRule"/>
</dbReference>
<dbReference type="PANTHER" id="PTHR11538:SF41">
    <property type="entry name" value="PHENYLALANINE--TRNA LIGASE, MITOCHONDRIAL"/>
    <property type="match status" value="1"/>
</dbReference>
<feature type="domain" description="Aminoacyl-transfer RNA synthetases class-II family profile" evidence="14">
    <location>
        <begin position="124"/>
        <end position="337"/>
    </location>
</feature>
<keyword evidence="10 13" id="KW-0648">Protein biosynthesis</keyword>
<dbReference type="PROSITE" id="PS50862">
    <property type="entry name" value="AA_TRNA_LIGASE_II"/>
    <property type="match status" value="1"/>
</dbReference>
<dbReference type="InParanoid" id="C2KYJ1"/>
<dbReference type="GO" id="GO:0016740">
    <property type="term" value="F:transferase activity"/>
    <property type="evidence" value="ECO:0007669"/>
    <property type="project" value="UniProtKB-ARBA"/>
</dbReference>
<evidence type="ECO:0000256" key="11">
    <source>
        <dbReference type="ARBA" id="ARBA00023146"/>
    </source>
</evidence>